<dbReference type="GO" id="GO:0042597">
    <property type="term" value="C:periplasmic space"/>
    <property type="evidence" value="ECO:0007669"/>
    <property type="project" value="UniProtKB-SubCell"/>
</dbReference>
<keyword evidence="5" id="KW-0574">Periplasm</keyword>
<gene>
    <name evidence="11" type="ORF">CRV04_05885</name>
</gene>
<evidence type="ECO:0000256" key="4">
    <source>
        <dbReference type="ARBA" id="ARBA00022729"/>
    </source>
</evidence>
<evidence type="ECO:0000313" key="11">
    <source>
        <dbReference type="EMBL" id="RXJ58035.1"/>
    </source>
</evidence>
<keyword evidence="2 8" id="KW-0349">Heme</keyword>
<dbReference type="PANTHER" id="PTHR30600">
    <property type="entry name" value="CYTOCHROME C PEROXIDASE-RELATED"/>
    <property type="match status" value="1"/>
</dbReference>
<comment type="subcellular location">
    <subcellularLocation>
        <location evidence="1">Periplasm</location>
    </subcellularLocation>
</comment>
<dbReference type="Pfam" id="PF03150">
    <property type="entry name" value="CCP_MauG"/>
    <property type="match status" value="1"/>
</dbReference>
<dbReference type="GO" id="GO:0004130">
    <property type="term" value="F:cytochrome-c peroxidase activity"/>
    <property type="evidence" value="ECO:0007669"/>
    <property type="project" value="TreeGrafter"/>
</dbReference>
<evidence type="ECO:0000256" key="8">
    <source>
        <dbReference type="PIRSR" id="PIRSR000294-1"/>
    </source>
</evidence>
<keyword evidence="6" id="KW-0560">Oxidoreductase</keyword>
<name>A0A4Q0XRV7_9BACT</name>
<dbReference type="AlphaFoldDB" id="A0A4Q0XRV7"/>
<evidence type="ECO:0000256" key="7">
    <source>
        <dbReference type="ARBA" id="ARBA00023004"/>
    </source>
</evidence>
<dbReference type="InterPro" id="IPR004852">
    <property type="entry name" value="Di-haem_cyt_c_peroxidsae"/>
</dbReference>
<evidence type="ECO:0000256" key="3">
    <source>
        <dbReference type="ARBA" id="ARBA00022723"/>
    </source>
</evidence>
<keyword evidence="7 9" id="KW-0408">Iron</keyword>
<protein>
    <submittedName>
        <fullName evidence="11">Cytochrome B6</fullName>
    </submittedName>
</protein>
<dbReference type="Gene3D" id="1.10.760.10">
    <property type="entry name" value="Cytochrome c-like domain"/>
    <property type="match status" value="2"/>
</dbReference>
<dbReference type="GO" id="GO:0009055">
    <property type="term" value="F:electron transfer activity"/>
    <property type="evidence" value="ECO:0007669"/>
    <property type="project" value="InterPro"/>
</dbReference>
<evidence type="ECO:0000256" key="9">
    <source>
        <dbReference type="PIRSR" id="PIRSR000294-2"/>
    </source>
</evidence>
<comment type="caution">
    <text evidence="11">The sequence shown here is derived from an EMBL/GenBank/DDBJ whole genome shotgun (WGS) entry which is preliminary data.</text>
</comment>
<evidence type="ECO:0000256" key="1">
    <source>
        <dbReference type="ARBA" id="ARBA00004418"/>
    </source>
</evidence>
<dbReference type="PROSITE" id="PS51007">
    <property type="entry name" value="CYTC"/>
    <property type="match status" value="2"/>
</dbReference>
<evidence type="ECO:0000256" key="6">
    <source>
        <dbReference type="ARBA" id="ARBA00023002"/>
    </source>
</evidence>
<dbReference type="PIRSF" id="PIRSF000294">
    <property type="entry name" value="Cytochrome-c_peroxidase"/>
    <property type="match status" value="1"/>
</dbReference>
<feature type="binding site" description="axial binding residue" evidence="9">
    <location>
        <position position="58"/>
    </location>
    <ligand>
        <name>heme c</name>
        <dbReference type="ChEBI" id="CHEBI:61717"/>
        <label>1</label>
    </ligand>
    <ligandPart>
        <name>Fe</name>
        <dbReference type="ChEBI" id="CHEBI:18248"/>
    </ligandPart>
</feature>
<keyword evidence="4" id="KW-0732">Signal</keyword>
<dbReference type="EMBL" id="PDKN01000003">
    <property type="protein sequence ID" value="RXJ58035.1"/>
    <property type="molecule type" value="Genomic_DNA"/>
</dbReference>
<evidence type="ECO:0000313" key="12">
    <source>
        <dbReference type="Proteomes" id="UP000290657"/>
    </source>
</evidence>
<feature type="binding site" description="covalent" evidence="8">
    <location>
        <position position="197"/>
    </location>
    <ligand>
        <name>heme c</name>
        <dbReference type="ChEBI" id="CHEBI:61717"/>
        <label>2</label>
    </ligand>
</feature>
<feature type="binding site" description="axial binding residue" evidence="9">
    <location>
        <position position="273"/>
    </location>
    <ligand>
        <name>heme c</name>
        <dbReference type="ChEBI" id="CHEBI:61717"/>
        <label>2</label>
    </ligand>
    <ligandPart>
        <name>Fe</name>
        <dbReference type="ChEBI" id="CHEBI:18248"/>
    </ligandPart>
</feature>
<dbReference type="InterPro" id="IPR051395">
    <property type="entry name" value="Cytochrome_c_Peroxidase/MauG"/>
</dbReference>
<feature type="binding site" description="covalent" evidence="8">
    <location>
        <position position="200"/>
    </location>
    <ligand>
        <name>heme c</name>
        <dbReference type="ChEBI" id="CHEBI:61717"/>
        <label>2</label>
    </ligand>
</feature>
<accession>A0A4Q0XRV7</accession>
<feature type="domain" description="Cytochrome c" evidence="10">
    <location>
        <begin position="183"/>
        <end position="298"/>
    </location>
</feature>
<dbReference type="InterPro" id="IPR036909">
    <property type="entry name" value="Cyt_c-like_dom_sf"/>
</dbReference>
<keyword evidence="3 9" id="KW-0479">Metal-binding</keyword>
<dbReference type="GO" id="GO:0020037">
    <property type="term" value="F:heme binding"/>
    <property type="evidence" value="ECO:0007669"/>
    <property type="project" value="InterPro"/>
</dbReference>
<evidence type="ECO:0000259" key="10">
    <source>
        <dbReference type="PROSITE" id="PS51007"/>
    </source>
</evidence>
<reference evidence="11 12" key="1">
    <citation type="submission" date="2017-10" db="EMBL/GenBank/DDBJ databases">
        <title>Genomics of the genus Arcobacter.</title>
        <authorList>
            <person name="Perez-Cataluna A."/>
            <person name="Figueras M.J."/>
        </authorList>
    </citation>
    <scope>NUCLEOTIDE SEQUENCE [LARGE SCALE GENOMIC DNA]</scope>
    <source>
        <strain evidence="11 12">CECT 8987</strain>
    </source>
</reference>
<comment type="PTM">
    <text evidence="8">Binds 2 heme groups per subunit.</text>
</comment>
<feature type="binding site" description="axial binding residue" evidence="9">
    <location>
        <position position="201"/>
    </location>
    <ligand>
        <name>heme c</name>
        <dbReference type="ChEBI" id="CHEBI:61717"/>
        <label>2</label>
    </ligand>
    <ligandPart>
        <name>Fe</name>
        <dbReference type="ChEBI" id="CHEBI:18248"/>
    </ligandPart>
</feature>
<keyword evidence="12" id="KW-1185">Reference proteome</keyword>
<feature type="binding site" description="covalent" evidence="8">
    <location>
        <position position="57"/>
    </location>
    <ligand>
        <name>heme c</name>
        <dbReference type="ChEBI" id="CHEBI:61717"/>
        <label>1</label>
    </ligand>
</feature>
<dbReference type="GO" id="GO:0046872">
    <property type="term" value="F:metal ion binding"/>
    <property type="evidence" value="ECO:0007669"/>
    <property type="project" value="UniProtKB-KW"/>
</dbReference>
<sequence length="308" mass="35115">MKQIFFILLLISSLLSKELILPVEESPKVDIKKALLGKKLFFDTRLSQDNSISCASCHDLSKGGDDNRQFSLGIHDQIGELNAPTVFNSKYNFVQFWDGRARNLKEQAIQPIHNPIEMGSSMPEVVKKLSQDEKYQKLFLEVYAGPITQEHILDAIVEFENALITPNAPFDLYLKGDKTALTQEEKEGFELFKSFGCISCHNGRNLGGNLFQKVGVIKPVEQYKDKYLGRYNVTQKEEDKYYYKVPTLRNVEKTAPYLHSGSYTTLKETVSFMMNHQLGIQPDDETLSKIEAFLKTLTGNRPQILEMD</sequence>
<evidence type="ECO:0000256" key="5">
    <source>
        <dbReference type="ARBA" id="ARBA00022764"/>
    </source>
</evidence>
<dbReference type="PANTHER" id="PTHR30600:SF7">
    <property type="entry name" value="CYTOCHROME C PEROXIDASE-RELATED"/>
    <property type="match status" value="1"/>
</dbReference>
<feature type="binding site" description="covalent" evidence="8">
    <location>
        <position position="54"/>
    </location>
    <ligand>
        <name>heme c</name>
        <dbReference type="ChEBI" id="CHEBI:61717"/>
        <label>1</label>
    </ligand>
</feature>
<comment type="cofactor">
    <cofactor evidence="8">
        <name>heme</name>
        <dbReference type="ChEBI" id="CHEBI:30413"/>
    </cofactor>
    <text evidence="8">Binds 2 heme groups.</text>
</comment>
<dbReference type="Proteomes" id="UP000290657">
    <property type="component" value="Unassembled WGS sequence"/>
</dbReference>
<dbReference type="RefSeq" id="WP_128995898.1">
    <property type="nucleotide sequence ID" value="NZ_PDKN01000003.1"/>
</dbReference>
<evidence type="ECO:0000256" key="2">
    <source>
        <dbReference type="ARBA" id="ARBA00022617"/>
    </source>
</evidence>
<feature type="domain" description="Cytochrome c" evidence="10">
    <location>
        <begin position="32"/>
        <end position="163"/>
    </location>
</feature>
<dbReference type="InterPro" id="IPR026259">
    <property type="entry name" value="MauG/Cytc_peroxidase"/>
</dbReference>
<organism evidence="11 12">
    <name type="scientific">Candidatus Marinarcus aquaticus</name>
    <dbReference type="NCBI Taxonomy" id="2044504"/>
    <lineage>
        <taxon>Bacteria</taxon>
        <taxon>Pseudomonadati</taxon>
        <taxon>Campylobacterota</taxon>
        <taxon>Epsilonproteobacteria</taxon>
        <taxon>Campylobacterales</taxon>
        <taxon>Arcobacteraceae</taxon>
        <taxon>Candidatus Marinarcus</taxon>
    </lineage>
</organism>
<proteinExistence type="predicted"/>
<dbReference type="InterPro" id="IPR009056">
    <property type="entry name" value="Cyt_c-like_dom"/>
</dbReference>
<dbReference type="OrthoDB" id="9805202at2"/>
<dbReference type="SUPFAM" id="SSF46626">
    <property type="entry name" value="Cytochrome c"/>
    <property type="match status" value="2"/>
</dbReference>